<feature type="transmembrane region" description="Helical" evidence="2">
    <location>
        <begin position="305"/>
        <end position="324"/>
    </location>
</feature>
<dbReference type="HOGENOM" id="CLU_507239_0_0_1"/>
<evidence type="ECO:0000256" key="1">
    <source>
        <dbReference type="SAM" id="MobiDB-lite"/>
    </source>
</evidence>
<dbReference type="InParanoid" id="A0A0C3GZ01"/>
<feature type="chain" id="PRO_5002174649" description="Carbohydrate-binding module family 18 protein" evidence="3">
    <location>
        <begin position="26"/>
        <end position="537"/>
    </location>
</feature>
<dbReference type="Proteomes" id="UP000054321">
    <property type="component" value="Unassembled WGS sequence"/>
</dbReference>
<evidence type="ECO:0000313" key="4">
    <source>
        <dbReference type="EMBL" id="KIM96404.1"/>
    </source>
</evidence>
<feature type="compositionally biased region" description="Polar residues" evidence="1">
    <location>
        <begin position="491"/>
        <end position="508"/>
    </location>
</feature>
<dbReference type="OrthoDB" id="5292518at2759"/>
<name>A0A0C3GZ01_OIDMZ</name>
<organism evidence="4 5">
    <name type="scientific">Oidiodendron maius (strain Zn)</name>
    <dbReference type="NCBI Taxonomy" id="913774"/>
    <lineage>
        <taxon>Eukaryota</taxon>
        <taxon>Fungi</taxon>
        <taxon>Dikarya</taxon>
        <taxon>Ascomycota</taxon>
        <taxon>Pezizomycotina</taxon>
        <taxon>Leotiomycetes</taxon>
        <taxon>Leotiomycetes incertae sedis</taxon>
        <taxon>Myxotrichaceae</taxon>
        <taxon>Oidiodendron</taxon>
    </lineage>
</organism>
<evidence type="ECO:0000313" key="5">
    <source>
        <dbReference type="Proteomes" id="UP000054321"/>
    </source>
</evidence>
<reference evidence="5" key="2">
    <citation type="submission" date="2015-01" db="EMBL/GenBank/DDBJ databases">
        <title>Evolutionary Origins and Diversification of the Mycorrhizal Mutualists.</title>
        <authorList>
            <consortium name="DOE Joint Genome Institute"/>
            <consortium name="Mycorrhizal Genomics Consortium"/>
            <person name="Kohler A."/>
            <person name="Kuo A."/>
            <person name="Nagy L.G."/>
            <person name="Floudas D."/>
            <person name="Copeland A."/>
            <person name="Barry K.W."/>
            <person name="Cichocki N."/>
            <person name="Veneault-Fourrey C."/>
            <person name="LaButti K."/>
            <person name="Lindquist E.A."/>
            <person name="Lipzen A."/>
            <person name="Lundell T."/>
            <person name="Morin E."/>
            <person name="Murat C."/>
            <person name="Riley R."/>
            <person name="Ohm R."/>
            <person name="Sun H."/>
            <person name="Tunlid A."/>
            <person name="Henrissat B."/>
            <person name="Grigoriev I.V."/>
            <person name="Hibbett D.S."/>
            <person name="Martin F."/>
        </authorList>
    </citation>
    <scope>NUCLEOTIDE SEQUENCE [LARGE SCALE GENOMIC DNA]</scope>
    <source>
        <strain evidence="5">Zn</strain>
    </source>
</reference>
<reference evidence="4 5" key="1">
    <citation type="submission" date="2014-04" db="EMBL/GenBank/DDBJ databases">
        <authorList>
            <consortium name="DOE Joint Genome Institute"/>
            <person name="Kuo A."/>
            <person name="Martino E."/>
            <person name="Perotto S."/>
            <person name="Kohler A."/>
            <person name="Nagy L.G."/>
            <person name="Floudas D."/>
            <person name="Copeland A."/>
            <person name="Barry K.W."/>
            <person name="Cichocki N."/>
            <person name="Veneault-Fourrey C."/>
            <person name="LaButti K."/>
            <person name="Lindquist E.A."/>
            <person name="Lipzen A."/>
            <person name="Lundell T."/>
            <person name="Morin E."/>
            <person name="Murat C."/>
            <person name="Sun H."/>
            <person name="Tunlid A."/>
            <person name="Henrissat B."/>
            <person name="Grigoriev I.V."/>
            <person name="Hibbett D.S."/>
            <person name="Martin F."/>
            <person name="Nordberg H.P."/>
            <person name="Cantor M.N."/>
            <person name="Hua S.X."/>
        </authorList>
    </citation>
    <scope>NUCLEOTIDE SEQUENCE [LARGE SCALE GENOMIC DNA]</scope>
    <source>
        <strain evidence="4 5">Zn</strain>
    </source>
</reference>
<sequence>MRLAVGSVGCAGCVLALAVPGICEAVDGDHKAAGWIHSSFDNLAGWPRVLGQEKSSKVPAEALVQKFIVTKILQTVVTESYPRITEAPILKRKAGSNKWNLVHDAIQGQKRDATICPSNYQLCPQSLNGGCCPTDRVCGSQSCLPATTGPASACGTVGYSACAFDEGGGCCPTNYICGVNGCTPSAGVPVTSTCNAGSYLCPAAYNYGCCQSGLACGPTNCYSTEVVTFTLLDTITTTSSGHVKTITSNKVTEITPSVPSVPTTGVTSTAETTVAKVTTIPAAIAKVDATSPNGSGLTKPQLDGIIAGAVILLVIIVVATYLILARLNRVKKAVDASSKQYRSYATWSQSGRSQKKSPKGRGVEVAQVDPMMTASDFSKPKHARHPSEPTPIHMAHEMDASPPLQSSPFSPSPISPQYHKYTGGYTPVATSEPPSPPLRDQYTFSGSPTIPSDVTTPLPDLRDQNLRFGHLPDIPQPGSVTRPAQHERQWSGDSNTSNFSQASSNFSESDPGLDKSNAGSSSERSFYGFKWMQSRKK</sequence>
<evidence type="ECO:0000256" key="3">
    <source>
        <dbReference type="SAM" id="SignalP"/>
    </source>
</evidence>
<keyword evidence="2" id="KW-0472">Membrane</keyword>
<keyword evidence="5" id="KW-1185">Reference proteome</keyword>
<protein>
    <recommendedName>
        <fullName evidence="6">Carbohydrate-binding module family 18 protein</fullName>
    </recommendedName>
</protein>
<keyword evidence="2" id="KW-0812">Transmembrane</keyword>
<gene>
    <name evidence="4" type="ORF">OIDMADRAFT_148272</name>
</gene>
<proteinExistence type="predicted"/>
<feature type="signal peptide" evidence="3">
    <location>
        <begin position="1"/>
        <end position="25"/>
    </location>
</feature>
<feature type="compositionally biased region" description="Polar residues" evidence="1">
    <location>
        <begin position="343"/>
        <end position="352"/>
    </location>
</feature>
<accession>A0A0C3GZ01</accession>
<feature type="compositionally biased region" description="Polar residues" evidence="1">
    <location>
        <begin position="442"/>
        <end position="455"/>
    </location>
</feature>
<keyword evidence="3" id="KW-0732">Signal</keyword>
<dbReference type="EMBL" id="KN832884">
    <property type="protein sequence ID" value="KIM96404.1"/>
    <property type="molecule type" value="Genomic_DNA"/>
</dbReference>
<dbReference type="AlphaFoldDB" id="A0A0C3GZ01"/>
<keyword evidence="2" id="KW-1133">Transmembrane helix</keyword>
<evidence type="ECO:0000256" key="2">
    <source>
        <dbReference type="SAM" id="Phobius"/>
    </source>
</evidence>
<feature type="region of interest" description="Disordered" evidence="1">
    <location>
        <begin position="343"/>
        <end position="537"/>
    </location>
</feature>
<evidence type="ECO:0008006" key="6">
    <source>
        <dbReference type="Google" id="ProtNLM"/>
    </source>
</evidence>
<dbReference type="STRING" id="913774.A0A0C3GZ01"/>